<dbReference type="EMBL" id="JALIRP010000006">
    <property type="protein sequence ID" value="MCJ8013316.1"/>
    <property type="molecule type" value="Genomic_DNA"/>
</dbReference>
<keyword evidence="1" id="KW-0812">Transmembrane</keyword>
<sequence length="66" mass="7105">MSLIDFLIIGVIFAYAAWTLFRYVKKSKKGACASCSLNKSCQSACSTAETAIHRVKTTSGSSKVQP</sequence>
<comment type="caution">
    <text evidence="2">The sequence shown here is derived from an EMBL/GenBank/DDBJ whole genome shotgun (WGS) entry which is preliminary data.</text>
</comment>
<evidence type="ECO:0000256" key="1">
    <source>
        <dbReference type="SAM" id="Phobius"/>
    </source>
</evidence>
<evidence type="ECO:0000313" key="3">
    <source>
        <dbReference type="Proteomes" id="UP001139347"/>
    </source>
</evidence>
<proteinExistence type="predicted"/>
<feature type="transmembrane region" description="Helical" evidence="1">
    <location>
        <begin position="6"/>
        <end position="24"/>
    </location>
</feature>
<reference evidence="2" key="1">
    <citation type="submission" date="2022-04" db="EMBL/GenBank/DDBJ databases">
        <title>Paenibacillus mangrovi sp. nov., a novel endophytic bacterium isolated from bark of Kandelia candel.</title>
        <authorList>
            <person name="Tuo L."/>
        </authorList>
    </citation>
    <scope>NUCLEOTIDE SEQUENCE</scope>
    <source>
        <strain evidence="2">KQZ6P-2</strain>
    </source>
</reference>
<evidence type="ECO:0000313" key="2">
    <source>
        <dbReference type="EMBL" id="MCJ8013316.1"/>
    </source>
</evidence>
<name>A0A9X1WRE9_9BACL</name>
<protein>
    <submittedName>
        <fullName evidence="2">FeoB-associated Cys-rich membrane protein</fullName>
    </submittedName>
</protein>
<dbReference type="AlphaFoldDB" id="A0A9X1WRE9"/>
<dbReference type="Pfam" id="PF12669">
    <property type="entry name" value="FeoB_associated"/>
    <property type="match status" value="1"/>
</dbReference>
<keyword evidence="1" id="KW-0472">Membrane</keyword>
<accession>A0A9X1WRE9</accession>
<organism evidence="2 3">
    <name type="scientific">Paenibacillus mangrovi</name>
    <dbReference type="NCBI Taxonomy" id="2931978"/>
    <lineage>
        <taxon>Bacteria</taxon>
        <taxon>Bacillati</taxon>
        <taxon>Bacillota</taxon>
        <taxon>Bacilli</taxon>
        <taxon>Bacillales</taxon>
        <taxon>Paenibacillaceae</taxon>
        <taxon>Paenibacillus</taxon>
    </lineage>
</organism>
<keyword evidence="1" id="KW-1133">Transmembrane helix</keyword>
<dbReference type="Proteomes" id="UP001139347">
    <property type="component" value="Unassembled WGS sequence"/>
</dbReference>
<keyword evidence="3" id="KW-1185">Reference proteome</keyword>
<gene>
    <name evidence="2" type="ORF">MUG84_16415</name>
</gene>